<name>A0A3L7JD55_9MICO</name>
<gene>
    <name evidence="1" type="ORF">D9V28_06300</name>
</gene>
<accession>A0A3L7JD55</accession>
<dbReference type="RefSeq" id="WP_121658784.1">
    <property type="nucleotide sequence ID" value="NZ_BMEK01000001.1"/>
</dbReference>
<dbReference type="OrthoDB" id="5114446at2"/>
<protein>
    <submittedName>
        <fullName evidence="1">Uncharacterized protein</fullName>
    </submittedName>
</protein>
<comment type="caution">
    <text evidence="1">The sequence shown here is derived from an EMBL/GenBank/DDBJ whole genome shotgun (WGS) entry which is preliminary data.</text>
</comment>
<reference evidence="1 2" key="1">
    <citation type="submission" date="2018-10" db="EMBL/GenBank/DDBJ databases">
        <authorList>
            <person name="Li J."/>
        </authorList>
    </citation>
    <scope>NUCLEOTIDE SEQUENCE [LARGE SCALE GENOMIC DNA]</scope>
    <source>
        <strain evidence="1 2">ZD1-4</strain>
    </source>
</reference>
<dbReference type="AlphaFoldDB" id="A0A3L7JD55"/>
<organism evidence="1 2">
    <name type="scientific">Mycetocola zhadangensis</name>
    <dbReference type="NCBI Taxonomy" id="1164595"/>
    <lineage>
        <taxon>Bacteria</taxon>
        <taxon>Bacillati</taxon>
        <taxon>Actinomycetota</taxon>
        <taxon>Actinomycetes</taxon>
        <taxon>Micrococcales</taxon>
        <taxon>Microbacteriaceae</taxon>
        <taxon>Mycetocola</taxon>
    </lineage>
</organism>
<dbReference type="Proteomes" id="UP000282460">
    <property type="component" value="Unassembled WGS sequence"/>
</dbReference>
<evidence type="ECO:0000313" key="1">
    <source>
        <dbReference type="EMBL" id="RLQ86422.1"/>
    </source>
</evidence>
<evidence type="ECO:0000313" key="2">
    <source>
        <dbReference type="Proteomes" id="UP000282460"/>
    </source>
</evidence>
<sequence length="322" mass="35872">MTNAEPNQGLQRQVIVEYLPEELREFVADPTQYPNQLLTRLAAEVLQISNDAGVVYSANFVRSVQDRFDARGVGIIYGTSRGANVAVAKTMRTADGGVDILIDIDALFIDPESTEEQLDGHHLLLFHLAAHEAIHALHHFRGEDSEAVYNSMNVRSSEQRYFATEAGTIIEEYRAELAAESLHPHPSPFSDVLSSDISAFVASTAEARTMVRTDLHAAARLQSAAFTNLWKALSLLAAEIRVRETALPASVESSSEWQNVAAPLWAEWCVLLGRLPDGQAEADLARLRSVTTDLIQLLKRSYVLARIDRSWDSQDRELMFWR</sequence>
<dbReference type="EMBL" id="RCWJ01000001">
    <property type="protein sequence ID" value="RLQ86422.1"/>
    <property type="molecule type" value="Genomic_DNA"/>
</dbReference>
<proteinExistence type="predicted"/>
<keyword evidence="2" id="KW-1185">Reference proteome</keyword>